<dbReference type="Gene3D" id="3.90.1690.10">
    <property type="entry name" value="phage-related protein like domain"/>
    <property type="match status" value="1"/>
</dbReference>
<dbReference type="STRING" id="931089.CDES_07570"/>
<dbReference type="AlphaFoldDB" id="A0A0M3Q9N7"/>
<gene>
    <name evidence="1" type="ORF">CDES_07570</name>
</gene>
<organism evidence="1 2">
    <name type="scientific">Corynebacterium deserti GIMN1.010</name>
    <dbReference type="NCBI Taxonomy" id="931089"/>
    <lineage>
        <taxon>Bacteria</taxon>
        <taxon>Bacillati</taxon>
        <taxon>Actinomycetota</taxon>
        <taxon>Actinomycetes</taxon>
        <taxon>Mycobacteriales</taxon>
        <taxon>Corynebacteriaceae</taxon>
        <taxon>Corynebacterium</taxon>
    </lineage>
</organism>
<dbReference type="Proteomes" id="UP000068067">
    <property type="component" value="Chromosome"/>
</dbReference>
<dbReference type="RefSeq" id="WP_053544927.1">
    <property type="nucleotide sequence ID" value="NZ_CP009220.1"/>
</dbReference>
<dbReference type="InterPro" id="IPR053738">
    <property type="entry name" value="Lambda_capsid_assembly"/>
</dbReference>
<dbReference type="OrthoDB" id="4410359at2"/>
<name>A0A0M3Q9N7_9CORY</name>
<proteinExistence type="predicted"/>
<protein>
    <submittedName>
        <fullName evidence="1">Uncharacterized protein</fullName>
    </submittedName>
</protein>
<evidence type="ECO:0000313" key="2">
    <source>
        <dbReference type="Proteomes" id="UP000068067"/>
    </source>
</evidence>
<sequence length="306" mass="33560">MAEPIYSVNDGATYTVSELLANPTYFAKPIVDYLVDWDLAGAIFEDLGRNNGSVAYEKDPVPFAADGLETVAEFAEYPTTRAQGGTRVMITGEKEGRMLEFSYDMRDENQVNQVAKSLAQFKNAAEFSRYKRIKALLEASDIGTVTATDLWKNATGDPLGDTNEAIELIADAAVPDVAEGEATYGFDPDTIVIPRSLMGSFVKSEEVRAAFTGNLATDNPLFAGYKGLTAQGYNGLQIVIPRFWYTDRVLVLDSKNRPGFVSDTNPLSMYGPYDYPERDTIAYKLSGKRIIGFDKPKAAAWITGVK</sequence>
<accession>A0A0M3Q9N7</accession>
<dbReference type="Pfam" id="PF25209">
    <property type="entry name" value="Phage_capsid_4"/>
    <property type="match status" value="1"/>
</dbReference>
<evidence type="ECO:0000313" key="1">
    <source>
        <dbReference type="EMBL" id="ALC05923.1"/>
    </source>
</evidence>
<dbReference type="EMBL" id="CP009220">
    <property type="protein sequence ID" value="ALC05923.1"/>
    <property type="molecule type" value="Genomic_DNA"/>
</dbReference>
<keyword evidence="2" id="KW-1185">Reference proteome</keyword>
<reference evidence="1 2" key="1">
    <citation type="submission" date="2014-08" db="EMBL/GenBank/DDBJ databases">
        <title>Complete genome sequence of Corynebacterium deserti GIMN1.010 (=DSM 45689), isolated from desert sand in western China.</title>
        <authorList>
            <person name="Ruckert C."/>
            <person name="Albersmeier A."/>
            <person name="Kalinowski J."/>
        </authorList>
    </citation>
    <scope>NUCLEOTIDE SEQUENCE [LARGE SCALE GENOMIC DNA]</scope>
    <source>
        <strain evidence="1 2">GIMN1.010</strain>
    </source>
</reference>
<dbReference type="PATRIC" id="fig|931089.4.peg.1530"/>
<dbReference type="KEGG" id="cdx:CDES_07570"/>